<comment type="caution">
    <text evidence="2">The sequence shown here is derived from an EMBL/GenBank/DDBJ whole genome shotgun (WGS) entry which is preliminary data.</text>
</comment>
<evidence type="ECO:0000313" key="3">
    <source>
        <dbReference type="Proteomes" id="UP000700596"/>
    </source>
</evidence>
<feature type="region of interest" description="Disordered" evidence="1">
    <location>
        <begin position="224"/>
        <end position="253"/>
    </location>
</feature>
<feature type="compositionally biased region" description="Polar residues" evidence="1">
    <location>
        <begin position="40"/>
        <end position="71"/>
    </location>
</feature>
<organism evidence="2 3">
    <name type="scientific">Dendryphion nanum</name>
    <dbReference type="NCBI Taxonomy" id="256645"/>
    <lineage>
        <taxon>Eukaryota</taxon>
        <taxon>Fungi</taxon>
        <taxon>Dikarya</taxon>
        <taxon>Ascomycota</taxon>
        <taxon>Pezizomycotina</taxon>
        <taxon>Dothideomycetes</taxon>
        <taxon>Pleosporomycetidae</taxon>
        <taxon>Pleosporales</taxon>
        <taxon>Torulaceae</taxon>
        <taxon>Dendryphion</taxon>
    </lineage>
</organism>
<dbReference type="AlphaFoldDB" id="A0A9P9DIN7"/>
<protein>
    <submittedName>
        <fullName evidence="2">Uncharacterized protein</fullName>
    </submittedName>
</protein>
<dbReference type="OrthoDB" id="2103031at2759"/>
<accession>A0A9P9DIN7</accession>
<sequence>MGWIWGDNESSVNHSKLDPSLQDFLDKEAPSGQKPFLPSKPTQKTTEPEKSPTTVITEASSKPTVPPQSQFQDGRYADIWKGYEPQHVVEDRGKSEQDKLRDIVDAYNDRKGEIGRVAMENCAFEYMAQYDCWKSPTLKQMATVCYTESRKFNRCYDIQTKFLKALGYMTMERRTKEQDEALQMHADKLYQRLLEQEALIAKAKEEGRPLPKFESVLSKQNVSRAALGPSLSPQNAGKTEQDEESDVWSHIKTSSRTEYEKKLAELPPEEQDLERKALLGELKAQTMMASKVEETFIEERINRMKRREAGQATFGDTIKRLWGWDRP</sequence>
<name>A0A9P9DIN7_9PLEO</name>
<gene>
    <name evidence="2" type="ORF">B0J11DRAFT_72571</name>
</gene>
<proteinExistence type="predicted"/>
<feature type="region of interest" description="Disordered" evidence="1">
    <location>
        <begin position="1"/>
        <end position="71"/>
    </location>
</feature>
<dbReference type="Proteomes" id="UP000700596">
    <property type="component" value="Unassembled WGS sequence"/>
</dbReference>
<evidence type="ECO:0000313" key="2">
    <source>
        <dbReference type="EMBL" id="KAH7119938.1"/>
    </source>
</evidence>
<reference evidence="2" key="1">
    <citation type="journal article" date="2021" name="Nat. Commun.">
        <title>Genetic determinants of endophytism in the Arabidopsis root mycobiome.</title>
        <authorList>
            <person name="Mesny F."/>
            <person name="Miyauchi S."/>
            <person name="Thiergart T."/>
            <person name="Pickel B."/>
            <person name="Atanasova L."/>
            <person name="Karlsson M."/>
            <person name="Huettel B."/>
            <person name="Barry K.W."/>
            <person name="Haridas S."/>
            <person name="Chen C."/>
            <person name="Bauer D."/>
            <person name="Andreopoulos W."/>
            <person name="Pangilinan J."/>
            <person name="LaButti K."/>
            <person name="Riley R."/>
            <person name="Lipzen A."/>
            <person name="Clum A."/>
            <person name="Drula E."/>
            <person name="Henrissat B."/>
            <person name="Kohler A."/>
            <person name="Grigoriev I.V."/>
            <person name="Martin F.M."/>
            <person name="Hacquard S."/>
        </authorList>
    </citation>
    <scope>NUCLEOTIDE SEQUENCE</scope>
    <source>
        <strain evidence="2">MPI-CAGE-CH-0243</strain>
    </source>
</reference>
<keyword evidence="3" id="KW-1185">Reference proteome</keyword>
<evidence type="ECO:0000256" key="1">
    <source>
        <dbReference type="SAM" id="MobiDB-lite"/>
    </source>
</evidence>
<dbReference type="EMBL" id="JAGMWT010000011">
    <property type="protein sequence ID" value="KAH7119938.1"/>
    <property type="molecule type" value="Genomic_DNA"/>
</dbReference>